<dbReference type="Gene3D" id="3.10.350.10">
    <property type="entry name" value="LysM domain"/>
    <property type="match status" value="1"/>
</dbReference>
<dbReference type="CDD" id="cd00118">
    <property type="entry name" value="LysM"/>
    <property type="match status" value="1"/>
</dbReference>
<dbReference type="SMART" id="SM00257">
    <property type="entry name" value="LysM"/>
    <property type="match status" value="1"/>
</dbReference>
<dbReference type="Pfam" id="PF01476">
    <property type="entry name" value="LysM"/>
    <property type="match status" value="1"/>
</dbReference>
<dbReference type="InterPro" id="IPR018392">
    <property type="entry name" value="LysM"/>
</dbReference>
<dbReference type="PANTHER" id="PTHR34700">
    <property type="entry name" value="POTASSIUM BINDING PROTEIN KBP"/>
    <property type="match status" value="1"/>
</dbReference>
<dbReference type="PANTHER" id="PTHR34700:SF4">
    <property type="entry name" value="PHAGE-LIKE ELEMENT PBSX PROTEIN XKDP"/>
    <property type="match status" value="1"/>
</dbReference>
<dbReference type="InterPro" id="IPR052196">
    <property type="entry name" value="Bact_Kbp"/>
</dbReference>
<protein>
    <submittedName>
        <fullName evidence="2">Spore_germinatiuon_Immunoglobulin-like</fullName>
    </submittedName>
</protein>
<reference evidence="2" key="1">
    <citation type="submission" date="2020-02" db="EMBL/GenBank/DDBJ databases">
        <authorList>
            <person name="Meier V. D."/>
        </authorList>
    </citation>
    <scope>NUCLEOTIDE SEQUENCE</scope>
    <source>
        <strain evidence="2">AVDCRST_MAG67</strain>
    </source>
</reference>
<dbReference type="InterPro" id="IPR018911">
    <property type="entry name" value="Gmad2_Ig-like_dom"/>
</dbReference>
<proteinExistence type="predicted"/>
<organism evidence="2">
    <name type="scientific">uncultured Solirubrobacteraceae bacterium</name>
    <dbReference type="NCBI Taxonomy" id="1162706"/>
    <lineage>
        <taxon>Bacteria</taxon>
        <taxon>Bacillati</taxon>
        <taxon>Actinomycetota</taxon>
        <taxon>Thermoleophilia</taxon>
        <taxon>Solirubrobacterales</taxon>
        <taxon>Solirubrobacteraceae</taxon>
        <taxon>environmental samples</taxon>
    </lineage>
</organism>
<feature type="domain" description="LysM" evidence="1">
    <location>
        <begin position="110"/>
        <end position="158"/>
    </location>
</feature>
<evidence type="ECO:0000259" key="1">
    <source>
        <dbReference type="PROSITE" id="PS51782"/>
    </source>
</evidence>
<gene>
    <name evidence="2" type="ORF">AVDCRST_MAG67-894</name>
</gene>
<dbReference type="SUPFAM" id="SSF54106">
    <property type="entry name" value="LysM domain"/>
    <property type="match status" value="1"/>
</dbReference>
<dbReference type="EMBL" id="CADCVQ010000043">
    <property type="protein sequence ID" value="CAA9481409.1"/>
    <property type="molecule type" value="Genomic_DNA"/>
</dbReference>
<dbReference type="PROSITE" id="PS51782">
    <property type="entry name" value="LYSM"/>
    <property type="match status" value="1"/>
</dbReference>
<accession>A0A6J4S1Z8</accession>
<evidence type="ECO:0000313" key="2">
    <source>
        <dbReference type="EMBL" id="CAA9481409.1"/>
    </source>
</evidence>
<dbReference type="InterPro" id="IPR036779">
    <property type="entry name" value="LysM_dom_sf"/>
</dbReference>
<dbReference type="Pfam" id="PF10648">
    <property type="entry name" value="Gmad2"/>
    <property type="match status" value="1"/>
</dbReference>
<sequence>MTIRLDQPRRWDLVGNPIMIGGIGTGFEATINFRVHEGHDEVTGFITVGGGSGEHAQFQKRVAVGRASFTLDRLFVEVFEVSAKDGSELHKVSIPVLLGTRMVKGYVGYREHVVKQGDTLTKIARKHYGDANIAPIMRANVHQVDDPDLIFPGQVLRIPIGSGS</sequence>
<dbReference type="AlphaFoldDB" id="A0A6J4S1Z8"/>
<name>A0A6J4S1Z8_9ACTN</name>